<keyword evidence="2" id="KW-1185">Reference proteome</keyword>
<gene>
    <name evidence="1" type="ORF">OWV82_013378</name>
</gene>
<proteinExistence type="predicted"/>
<sequence>MSRASMYSRLYRLINDTVHPYIELEGVHLTKEGEKELLASLSQVLRQIQLWTRELEHHSDDELGTPSEDHHRLSSMIADLIFLLSIKSQYVRHSAGNIVVVISEFLATSGSNWDIFIQSLCLCMELAVTNALSFSSASSTAGLGNSHFDSSNFVVLIKPRLKNAGWSTLAEIVRVLRNIVKCLKQDYVYDDNLAKICLDSVHSCLSNVPWDSMDVIYSTQNSFTGDALIPRTDEEESRVVFLGNLVQLLCSMVEQSGSVNDAVHFLDKHPILFVITNLVPKLFYWCLSKQGKHVITCISQYFRHKLLVLLIRLSFLICLDCCILDSWLRLLHKYFQELLWQPITSVESVQDTSLEGSPFLLINSDGEVYNMSSHHLQRQAIFLFLRCSISLISLKEETQKRCACATDDSCSTFDLDLDCIGRKKGFLELYRWLQGHLPLDMFADYEIYAEKCMDFSLSFLQLFVHEDDLLFRVLLQLLSVPFRAEQRLDKRNWTSQDGKEDILFHLSYVFNAVHLFHLFLAELHYDHQVLLDYLISKDTGIDCAEYLLRCLRLVSNSWPLFMEFSLGGKVTNRLSDKRRKVVLESSHNQCRLPSTTMEKVPSFEKECENDLECGSKHYGARRSYYKDAKDCLLSLKISLENLHQKNLFLYNPEVLLKRLMRFQELCSQRDDCDNWKNGGLI</sequence>
<protein>
    <submittedName>
        <fullName evidence="1">Protein Lines</fullName>
    </submittedName>
</protein>
<comment type="caution">
    <text evidence="1">The sequence shown here is derived from an EMBL/GenBank/DDBJ whole genome shotgun (WGS) entry which is preliminary data.</text>
</comment>
<evidence type="ECO:0000313" key="1">
    <source>
        <dbReference type="EMBL" id="KAJ4714971.1"/>
    </source>
</evidence>
<dbReference type="EMBL" id="CM051400">
    <property type="protein sequence ID" value="KAJ4714971.1"/>
    <property type="molecule type" value="Genomic_DNA"/>
</dbReference>
<accession>A0ACC1XU67</accession>
<evidence type="ECO:0000313" key="2">
    <source>
        <dbReference type="Proteomes" id="UP001164539"/>
    </source>
</evidence>
<name>A0ACC1XU67_MELAZ</name>
<dbReference type="Proteomes" id="UP001164539">
    <property type="component" value="Chromosome 7"/>
</dbReference>
<organism evidence="1 2">
    <name type="scientific">Melia azedarach</name>
    <name type="common">Chinaberry tree</name>
    <dbReference type="NCBI Taxonomy" id="155640"/>
    <lineage>
        <taxon>Eukaryota</taxon>
        <taxon>Viridiplantae</taxon>
        <taxon>Streptophyta</taxon>
        <taxon>Embryophyta</taxon>
        <taxon>Tracheophyta</taxon>
        <taxon>Spermatophyta</taxon>
        <taxon>Magnoliopsida</taxon>
        <taxon>eudicotyledons</taxon>
        <taxon>Gunneridae</taxon>
        <taxon>Pentapetalae</taxon>
        <taxon>rosids</taxon>
        <taxon>malvids</taxon>
        <taxon>Sapindales</taxon>
        <taxon>Meliaceae</taxon>
        <taxon>Melia</taxon>
    </lineage>
</organism>
<reference evidence="1 2" key="1">
    <citation type="journal article" date="2023" name="Science">
        <title>Complex scaffold remodeling in plant triterpene biosynthesis.</title>
        <authorList>
            <person name="De La Pena R."/>
            <person name="Hodgson H."/>
            <person name="Liu J.C."/>
            <person name="Stephenson M.J."/>
            <person name="Martin A.C."/>
            <person name="Owen C."/>
            <person name="Harkess A."/>
            <person name="Leebens-Mack J."/>
            <person name="Jimenez L.E."/>
            <person name="Osbourn A."/>
            <person name="Sattely E.S."/>
        </authorList>
    </citation>
    <scope>NUCLEOTIDE SEQUENCE [LARGE SCALE GENOMIC DNA]</scope>
    <source>
        <strain evidence="2">cv. JPN11</strain>
        <tissue evidence="1">Leaf</tissue>
    </source>
</reference>